<evidence type="ECO:0000313" key="3">
    <source>
        <dbReference type="Proteomes" id="UP000092607"/>
    </source>
</evidence>
<evidence type="ECO:0008006" key="4">
    <source>
        <dbReference type="Google" id="ProtNLM"/>
    </source>
</evidence>
<name>A0A1B8PXR7_MORLA</name>
<evidence type="ECO:0000256" key="1">
    <source>
        <dbReference type="SAM" id="SignalP"/>
    </source>
</evidence>
<dbReference type="RefSeq" id="WP_065255766.1">
    <property type="nucleotide sequence ID" value="NZ_JARDJM010000009.1"/>
</dbReference>
<dbReference type="OrthoDB" id="8854451at2"/>
<organism evidence="2 3">
    <name type="scientific">Moraxella lacunata</name>
    <dbReference type="NCBI Taxonomy" id="477"/>
    <lineage>
        <taxon>Bacteria</taxon>
        <taxon>Pseudomonadati</taxon>
        <taxon>Pseudomonadota</taxon>
        <taxon>Gammaproteobacteria</taxon>
        <taxon>Moraxellales</taxon>
        <taxon>Moraxellaceae</taxon>
        <taxon>Moraxella</taxon>
    </lineage>
</organism>
<protein>
    <recommendedName>
        <fullName evidence="4">Lipoprotein</fullName>
    </recommendedName>
</protein>
<dbReference type="Proteomes" id="UP000092607">
    <property type="component" value="Unassembled WGS sequence"/>
</dbReference>
<reference evidence="2 3" key="1">
    <citation type="submission" date="2016-06" db="EMBL/GenBank/DDBJ databases">
        <title>Draft genome of Moraxella lacunata CCUG 57757A.</title>
        <authorList>
            <person name="Salva-Serra F."/>
            <person name="Engstrom-Jakobsson H."/>
            <person name="Thorell K."/>
            <person name="Gonzales-Siles L."/>
            <person name="Karlsson R."/>
            <person name="Boulund F."/>
            <person name="Engstrand L."/>
            <person name="Kristiansson E."/>
            <person name="Moore E."/>
        </authorList>
    </citation>
    <scope>NUCLEOTIDE SEQUENCE [LARGE SCALE GENOMIC DNA]</scope>
    <source>
        <strain evidence="2 3">CCUG 57757A</strain>
    </source>
</reference>
<gene>
    <name evidence="2" type="ORF">A9309_00635</name>
</gene>
<dbReference type="PROSITE" id="PS51257">
    <property type="entry name" value="PROKAR_LIPOPROTEIN"/>
    <property type="match status" value="1"/>
</dbReference>
<accession>A0A1B8PXR7</accession>
<dbReference type="EMBL" id="LZMS01000083">
    <property type="protein sequence ID" value="OBX60802.1"/>
    <property type="molecule type" value="Genomic_DNA"/>
</dbReference>
<feature type="chain" id="PRO_5008611949" description="Lipoprotein" evidence="1">
    <location>
        <begin position="21"/>
        <end position="71"/>
    </location>
</feature>
<comment type="caution">
    <text evidence="2">The sequence shown here is derived from an EMBL/GenBank/DDBJ whole genome shotgun (WGS) entry which is preliminary data.</text>
</comment>
<evidence type="ECO:0000313" key="2">
    <source>
        <dbReference type="EMBL" id="OBX60802.1"/>
    </source>
</evidence>
<dbReference type="AlphaFoldDB" id="A0A1B8PXR7"/>
<feature type="signal peptide" evidence="1">
    <location>
        <begin position="1"/>
        <end position="20"/>
    </location>
</feature>
<sequence>MKKPSLAIVAVLPLFLTACSDPTWNKAGVNLYETQNQLAKCQYEIGLAKVSKDEKTALLNQCMKSKGFRYN</sequence>
<proteinExistence type="predicted"/>
<keyword evidence="1" id="KW-0732">Signal</keyword>